<dbReference type="AlphaFoldDB" id="A0ABD3NFC2"/>
<dbReference type="Proteomes" id="UP001530400">
    <property type="component" value="Unassembled WGS sequence"/>
</dbReference>
<gene>
    <name evidence="1" type="ORF">ACHAWO_011819</name>
</gene>
<protein>
    <submittedName>
        <fullName evidence="1">Uncharacterized protein</fullName>
    </submittedName>
</protein>
<reference evidence="1 2" key="1">
    <citation type="submission" date="2024-10" db="EMBL/GenBank/DDBJ databases">
        <title>Updated reference genomes for cyclostephanoid diatoms.</title>
        <authorList>
            <person name="Roberts W.R."/>
            <person name="Alverson A.J."/>
        </authorList>
    </citation>
    <scope>NUCLEOTIDE SEQUENCE [LARGE SCALE GENOMIC DNA]</scope>
    <source>
        <strain evidence="1 2">AJA010-31</strain>
    </source>
</reference>
<keyword evidence="2" id="KW-1185">Reference proteome</keyword>
<evidence type="ECO:0000313" key="1">
    <source>
        <dbReference type="EMBL" id="KAL3773151.1"/>
    </source>
</evidence>
<organism evidence="1 2">
    <name type="scientific">Cyclotella atomus</name>
    <dbReference type="NCBI Taxonomy" id="382360"/>
    <lineage>
        <taxon>Eukaryota</taxon>
        <taxon>Sar</taxon>
        <taxon>Stramenopiles</taxon>
        <taxon>Ochrophyta</taxon>
        <taxon>Bacillariophyta</taxon>
        <taxon>Coscinodiscophyceae</taxon>
        <taxon>Thalassiosirophycidae</taxon>
        <taxon>Stephanodiscales</taxon>
        <taxon>Stephanodiscaceae</taxon>
        <taxon>Cyclotella</taxon>
    </lineage>
</organism>
<evidence type="ECO:0000313" key="2">
    <source>
        <dbReference type="Proteomes" id="UP001530400"/>
    </source>
</evidence>
<dbReference type="EMBL" id="JALLPJ020001246">
    <property type="protein sequence ID" value="KAL3773151.1"/>
    <property type="molecule type" value="Genomic_DNA"/>
</dbReference>
<accession>A0ABD3NFC2</accession>
<name>A0ABD3NFC2_9STRA</name>
<comment type="caution">
    <text evidence="1">The sequence shown here is derived from an EMBL/GenBank/DDBJ whole genome shotgun (WGS) entry which is preliminary data.</text>
</comment>
<proteinExistence type="predicted"/>
<sequence>MAFIPGRRRKKQAKPREMVASRRIESEGVDDLDWLDESNQNDAFLTHRESLQSASNTPLEISSGRKRKCCILRDNHILSSNAASSSEEAGDGFNLSPPNLLYLRQIGGFGRTIPHTSITGRHLIRRLSRNTWQSLLLRKRSPSPSNCIDDDSTSDSDHLDSQWMLDYSPPIYNIQYFHNSTDSKACLHRQTWRKKQVIPFSKLKTPVTDAILGISKSGGYLIGIGGADSMTRRDIPRGVCVPKLMLKFYGEKCFLGACSVYYIIRTIYKNNTIELHTCTPSLGVPSPHRWSHFEQSNQKRIVSPLVYTVPLLLKDVKSSEEENVFGHNPYSSPAAEIPLQILFSDDETIGVAFLRNPTGACAWTSSEMSQDEDTLGTIVIFEMPSIINHDSGLVRTYRCSNIRIGGWNSYTMRNSLWSSTFIPAKEMKSSTEKEQNNGDAAVLNQTTYTLRKALSAYVLFNDEDDGFRISWITPFSLVSWQSSYELQHKSCSIRPSRRDIVYEPDDQVWETNVSSSLSGQVHQNLPERDGSGRLAVAFELYLNVDALLSDVLGRRRRSSIFGISPYQNDNVHFMPEFCYDLVSVEADCMEVTVVVVFNNREKMMHSQANGPSAMGVFVRISLYDQSYDELQWVYSNGAHSMKRWCMTLALNWRMKEKRVGIFCTSLSDSFPSWVCETHDHNCDDDLLDDVNTEMWTEYAMKRNSAEKKKSILAPKAVSMSSLFPGCHITSNRAVQTAVPLIRLSSHSPTEVIYR</sequence>